<dbReference type="SUPFAM" id="SSF55120">
    <property type="entry name" value="Pseudouridine synthase"/>
    <property type="match status" value="1"/>
</dbReference>
<dbReference type="GO" id="GO:0031119">
    <property type="term" value="P:tRNA pseudouridine synthesis"/>
    <property type="evidence" value="ECO:0007669"/>
    <property type="project" value="UniProtKB-UniRule"/>
</dbReference>
<accession>A0A5B8Y7F3</accession>
<evidence type="ECO:0000256" key="6">
    <source>
        <dbReference type="PIRSR" id="PIRSR001430-2"/>
    </source>
</evidence>
<dbReference type="NCBIfam" id="TIGR00071">
    <property type="entry name" value="hisT_truA"/>
    <property type="match status" value="1"/>
</dbReference>
<keyword evidence="3 4" id="KW-0413">Isomerase</keyword>
<accession>A0A4Y6PVD9</accession>
<name>A0A4Y6PVD9_PERCE</name>
<comment type="catalytic activity">
    <reaction evidence="4 7">
        <text>uridine(38/39/40) in tRNA = pseudouridine(38/39/40) in tRNA</text>
        <dbReference type="Rhea" id="RHEA:22376"/>
        <dbReference type="Rhea" id="RHEA-COMP:10085"/>
        <dbReference type="Rhea" id="RHEA-COMP:10087"/>
        <dbReference type="ChEBI" id="CHEBI:65314"/>
        <dbReference type="ChEBI" id="CHEBI:65315"/>
        <dbReference type="EC" id="5.4.99.12"/>
    </reaction>
</comment>
<dbReference type="EMBL" id="CP041186">
    <property type="protein sequence ID" value="QDG51957.1"/>
    <property type="molecule type" value="Genomic_DNA"/>
</dbReference>
<dbReference type="PANTHER" id="PTHR11142">
    <property type="entry name" value="PSEUDOURIDYLATE SYNTHASE"/>
    <property type="match status" value="1"/>
</dbReference>
<dbReference type="FunFam" id="3.30.70.580:FF:000001">
    <property type="entry name" value="tRNA pseudouridine synthase A"/>
    <property type="match status" value="1"/>
</dbReference>
<sequence length="269" mass="29939">MKTHYRILVAYDGTAYHGWQIQSVDRSVEGDLTKAAARILNCSPDDLKVQGASRTDSGVHALGQVAHIAYDLDAPRSTWDFVRGLNALTDDDICVVYCEPAPEGFHARHSARGKIYRYKVWNHRFAHPLYGDQQWRVNGPLDLDAMRDAAERLVGEHDFEAFRAADCDAETTVRELRRVEVFQDGPQLTIEVEGTAFLKYMVRIISGTLVDIGAGRHEPAVIDEMFRTGDRGLGGITAPAQGLTLVEVFYPDYPWPGGTPRLGGPWQPS</sequence>
<feature type="binding site" evidence="4 6">
    <location>
        <position position="116"/>
    </location>
    <ligand>
        <name>substrate</name>
    </ligand>
</feature>
<keyword evidence="2 4" id="KW-0819">tRNA processing</keyword>
<comment type="subunit">
    <text evidence="4">Homodimer.</text>
</comment>
<dbReference type="InterPro" id="IPR020097">
    <property type="entry name" value="PsdUridine_synth_TruA_a/b_dom"/>
</dbReference>
<evidence type="ECO:0000256" key="2">
    <source>
        <dbReference type="ARBA" id="ARBA00022694"/>
    </source>
</evidence>
<evidence type="ECO:0000313" key="9">
    <source>
        <dbReference type="EMBL" id="QDG51957.1"/>
    </source>
</evidence>
<dbReference type="Proteomes" id="UP000315995">
    <property type="component" value="Chromosome"/>
</dbReference>
<reference evidence="9 10" key="1">
    <citation type="submission" date="2019-06" db="EMBL/GenBank/DDBJ databases">
        <title>Persicimonas caeni gen. nov., sp. nov., a predatory bacterium isolated from solar saltern.</title>
        <authorList>
            <person name="Wang S."/>
        </authorList>
    </citation>
    <scope>NUCLEOTIDE SEQUENCE [LARGE SCALE GENOMIC DNA]</scope>
    <source>
        <strain evidence="9 10">YN101</strain>
    </source>
</reference>
<keyword evidence="10" id="KW-1185">Reference proteome</keyword>
<dbReference type="RefSeq" id="WP_141198435.1">
    <property type="nucleotide sequence ID" value="NZ_CP041186.1"/>
</dbReference>
<comment type="similarity">
    <text evidence="1 4 7">Belongs to the tRNA pseudouridine synthase TruA family.</text>
</comment>
<evidence type="ECO:0000313" key="10">
    <source>
        <dbReference type="Proteomes" id="UP000315995"/>
    </source>
</evidence>
<feature type="active site" description="Nucleophile" evidence="4 5">
    <location>
        <position position="56"/>
    </location>
</feature>
<dbReference type="GO" id="GO:0003723">
    <property type="term" value="F:RNA binding"/>
    <property type="evidence" value="ECO:0007669"/>
    <property type="project" value="InterPro"/>
</dbReference>
<dbReference type="PANTHER" id="PTHR11142:SF0">
    <property type="entry name" value="TRNA PSEUDOURIDINE SYNTHASE-LIKE 1"/>
    <property type="match status" value="1"/>
</dbReference>
<dbReference type="AlphaFoldDB" id="A0A4Y6PVD9"/>
<evidence type="ECO:0000256" key="5">
    <source>
        <dbReference type="PIRSR" id="PIRSR001430-1"/>
    </source>
</evidence>
<protein>
    <recommendedName>
        <fullName evidence="4">tRNA pseudouridine synthase A</fullName>
        <ecNumber evidence="4">5.4.99.12</ecNumber>
    </recommendedName>
    <alternativeName>
        <fullName evidence="4">tRNA pseudouridine(38-40) synthase</fullName>
    </alternativeName>
    <alternativeName>
        <fullName evidence="4">tRNA pseudouridylate synthase I</fullName>
    </alternativeName>
    <alternativeName>
        <fullName evidence="4">tRNA-uridine isomerase I</fullName>
    </alternativeName>
</protein>
<evidence type="ECO:0000256" key="3">
    <source>
        <dbReference type="ARBA" id="ARBA00023235"/>
    </source>
</evidence>
<dbReference type="OrthoDB" id="9811823at2"/>
<dbReference type="InterPro" id="IPR020095">
    <property type="entry name" value="PsdUridine_synth_TruA_C"/>
</dbReference>
<comment type="function">
    <text evidence="4">Formation of pseudouridine at positions 38, 39 and 40 in the anticodon stem and loop of transfer RNAs.</text>
</comment>
<proteinExistence type="inferred from homology"/>
<dbReference type="Gene3D" id="3.30.70.660">
    <property type="entry name" value="Pseudouridine synthase I, catalytic domain, C-terminal subdomain"/>
    <property type="match status" value="1"/>
</dbReference>
<dbReference type="CDD" id="cd02570">
    <property type="entry name" value="PseudoU_synth_EcTruA"/>
    <property type="match status" value="1"/>
</dbReference>
<evidence type="ECO:0000259" key="8">
    <source>
        <dbReference type="Pfam" id="PF01416"/>
    </source>
</evidence>
<dbReference type="GO" id="GO:0160147">
    <property type="term" value="F:tRNA pseudouridine(38-40) synthase activity"/>
    <property type="evidence" value="ECO:0007669"/>
    <property type="project" value="UniProtKB-EC"/>
</dbReference>
<dbReference type="InterPro" id="IPR020103">
    <property type="entry name" value="PsdUridine_synth_cat_dom_sf"/>
</dbReference>
<dbReference type="InterPro" id="IPR020094">
    <property type="entry name" value="TruA/RsuA/RluB/E/F_N"/>
</dbReference>
<dbReference type="EC" id="5.4.99.12" evidence="4"/>
<gene>
    <name evidence="4 9" type="primary">truA</name>
    <name evidence="9" type="ORF">FIV42_14780</name>
</gene>
<comment type="caution">
    <text evidence="4">Lacks conserved residue(s) required for the propagation of feature annotation.</text>
</comment>
<dbReference type="HAMAP" id="MF_00171">
    <property type="entry name" value="TruA"/>
    <property type="match status" value="1"/>
</dbReference>
<evidence type="ECO:0000256" key="7">
    <source>
        <dbReference type="RuleBase" id="RU003792"/>
    </source>
</evidence>
<dbReference type="InterPro" id="IPR001406">
    <property type="entry name" value="PsdUridine_synth_TruA"/>
</dbReference>
<dbReference type="Gene3D" id="3.30.70.580">
    <property type="entry name" value="Pseudouridine synthase I, catalytic domain, N-terminal subdomain"/>
    <property type="match status" value="1"/>
</dbReference>
<evidence type="ECO:0000256" key="1">
    <source>
        <dbReference type="ARBA" id="ARBA00009375"/>
    </source>
</evidence>
<evidence type="ECO:0000256" key="4">
    <source>
        <dbReference type="HAMAP-Rule" id="MF_00171"/>
    </source>
</evidence>
<feature type="domain" description="Pseudouridine synthase I TruA alpha/beta" evidence="8">
    <location>
        <begin position="149"/>
        <end position="251"/>
    </location>
</feature>
<dbReference type="Pfam" id="PF01416">
    <property type="entry name" value="PseudoU_synth_1"/>
    <property type="match status" value="1"/>
</dbReference>
<organism evidence="9 10">
    <name type="scientific">Persicimonas caeni</name>
    <dbReference type="NCBI Taxonomy" id="2292766"/>
    <lineage>
        <taxon>Bacteria</taxon>
        <taxon>Deltaproteobacteria</taxon>
        <taxon>Bradymonadales</taxon>
        <taxon>Bradymonadaceae</taxon>
        <taxon>Persicimonas</taxon>
    </lineage>
</organism>
<dbReference type="PIRSF" id="PIRSF001430">
    <property type="entry name" value="tRNA_psdUrid_synth"/>
    <property type="match status" value="1"/>
</dbReference>